<name>A0A6J5MH75_9CAUD</name>
<dbReference type="EMBL" id="LR796469">
    <property type="protein sequence ID" value="CAB4146365.1"/>
    <property type="molecule type" value="Genomic_DNA"/>
</dbReference>
<proteinExistence type="predicted"/>
<protein>
    <submittedName>
        <fullName evidence="1">Uncharacterized protein</fullName>
    </submittedName>
</protein>
<dbReference type="EMBL" id="LR797106">
    <property type="protein sequence ID" value="CAB4187157.1"/>
    <property type="molecule type" value="Genomic_DNA"/>
</dbReference>
<evidence type="ECO:0000313" key="1">
    <source>
        <dbReference type="EMBL" id="CAB4146365.1"/>
    </source>
</evidence>
<dbReference type="EMBL" id="LR796717">
    <property type="protein sequence ID" value="CAB4161257.1"/>
    <property type="molecule type" value="Genomic_DNA"/>
</dbReference>
<organism evidence="1">
    <name type="scientific">uncultured Caudovirales phage</name>
    <dbReference type="NCBI Taxonomy" id="2100421"/>
    <lineage>
        <taxon>Viruses</taxon>
        <taxon>Duplodnaviria</taxon>
        <taxon>Heunggongvirae</taxon>
        <taxon>Uroviricota</taxon>
        <taxon>Caudoviricetes</taxon>
        <taxon>Peduoviridae</taxon>
        <taxon>Maltschvirus</taxon>
        <taxon>Maltschvirus maltsch</taxon>
    </lineage>
</organism>
<evidence type="ECO:0000313" key="2">
    <source>
        <dbReference type="EMBL" id="CAB4161257.1"/>
    </source>
</evidence>
<sequence length="62" mass="6759">MKIHTAVISTQELQQALRDYCAANGGVPDTIIIQSHTKQIIVELYPHGMITSDEFHHAASGA</sequence>
<accession>A0A6J5MH75</accession>
<evidence type="ECO:0000313" key="3">
    <source>
        <dbReference type="EMBL" id="CAB4187157.1"/>
    </source>
</evidence>
<gene>
    <name evidence="3" type="ORF">UFOVP1161_11</name>
    <name evidence="1" type="ORF">UFOVP501_11</name>
    <name evidence="2" type="ORF">UFOVP762_40</name>
</gene>
<reference evidence="1" key="1">
    <citation type="submission" date="2020-04" db="EMBL/GenBank/DDBJ databases">
        <authorList>
            <person name="Chiriac C."/>
            <person name="Salcher M."/>
            <person name="Ghai R."/>
            <person name="Kavagutti S V."/>
        </authorList>
    </citation>
    <scope>NUCLEOTIDE SEQUENCE</scope>
</reference>